<protein>
    <submittedName>
        <fullName evidence="2">Divergent PAP2 family protein</fullName>
    </submittedName>
</protein>
<comment type="caution">
    <text evidence="2">The sequence shown here is derived from an EMBL/GenBank/DDBJ whole genome shotgun (WGS) entry which is preliminary data.</text>
</comment>
<dbReference type="PANTHER" id="PTHR31446">
    <property type="entry name" value="ACID PHOSPHATASE/VANADIUM-DEPENDENT HALOPEROXIDASE-RELATED PROTEIN"/>
    <property type="match status" value="1"/>
</dbReference>
<name>A0A372MEH8_9SPIR</name>
<dbReference type="PANTHER" id="PTHR31446:SF29">
    <property type="entry name" value="ACID PHOSPHATASE_VANADIUM-DEPENDENT HALOPEROXIDASE-RELATED PROTEIN"/>
    <property type="match status" value="1"/>
</dbReference>
<reference evidence="2 3" key="2">
    <citation type="submission" date="2018-09" db="EMBL/GenBank/DDBJ databases">
        <title>Genome of Sphaerochaeta halotolerans strain 4-11.</title>
        <authorList>
            <person name="Nazina T.N."/>
            <person name="Sokolova D.S."/>
        </authorList>
    </citation>
    <scope>NUCLEOTIDE SEQUENCE [LARGE SCALE GENOMIC DNA]</scope>
    <source>
        <strain evidence="2 3">4-11</strain>
    </source>
</reference>
<sequence length="154" mass="16625">MNNALLDNAPFVSVAITFFTAQLLKPFINAIFERKFVWHMLFSTGGMPSSHTAGVIALVTSIALTEGIGTVDFAIAATFAAVVIHDAMGIRRAAGKQAEVINEWSRILSDIHKEGQFTPENLKTMLGHSFSQVFGGFLLGLIIGLSATYQIMGH</sequence>
<dbReference type="AlphaFoldDB" id="A0A372MEH8"/>
<keyword evidence="3" id="KW-1185">Reference proteome</keyword>
<reference evidence="3" key="1">
    <citation type="submission" date="2018-08" db="EMBL/GenBank/DDBJ databases">
        <authorList>
            <person name="Grouzdev D.S."/>
            <person name="Krutkina M.S."/>
        </authorList>
    </citation>
    <scope>NUCLEOTIDE SEQUENCE [LARGE SCALE GENOMIC DNA]</scope>
    <source>
        <strain evidence="3">4-11</strain>
    </source>
</reference>
<evidence type="ECO:0000313" key="2">
    <source>
        <dbReference type="EMBL" id="RFU94185.1"/>
    </source>
</evidence>
<feature type="transmembrane region" description="Helical" evidence="1">
    <location>
        <begin position="133"/>
        <end position="152"/>
    </location>
</feature>
<dbReference type="InterPro" id="IPR003832">
    <property type="entry name" value="DUF212"/>
</dbReference>
<dbReference type="OrthoDB" id="9792681at2"/>
<keyword evidence="1" id="KW-0472">Membrane</keyword>
<feature type="transmembrane region" description="Helical" evidence="1">
    <location>
        <begin position="12"/>
        <end position="32"/>
    </location>
</feature>
<accession>A0A372MEH8</accession>
<dbReference type="Proteomes" id="UP000264002">
    <property type="component" value="Unassembled WGS sequence"/>
</dbReference>
<dbReference type="EMBL" id="QUWK01000012">
    <property type="protein sequence ID" value="RFU94185.1"/>
    <property type="molecule type" value="Genomic_DNA"/>
</dbReference>
<gene>
    <name evidence="2" type="ORF">DYP60_11025</name>
</gene>
<keyword evidence="1" id="KW-1133">Transmembrane helix</keyword>
<keyword evidence="1" id="KW-0812">Transmembrane</keyword>
<dbReference type="Pfam" id="PF02681">
    <property type="entry name" value="DUF212"/>
    <property type="match status" value="1"/>
</dbReference>
<proteinExistence type="predicted"/>
<evidence type="ECO:0000256" key="1">
    <source>
        <dbReference type="SAM" id="Phobius"/>
    </source>
</evidence>
<organism evidence="2 3">
    <name type="scientific">Sphaerochaeta halotolerans</name>
    <dbReference type="NCBI Taxonomy" id="2293840"/>
    <lineage>
        <taxon>Bacteria</taxon>
        <taxon>Pseudomonadati</taxon>
        <taxon>Spirochaetota</taxon>
        <taxon>Spirochaetia</taxon>
        <taxon>Spirochaetales</taxon>
        <taxon>Sphaerochaetaceae</taxon>
        <taxon>Sphaerochaeta</taxon>
    </lineage>
</organism>
<evidence type="ECO:0000313" key="3">
    <source>
        <dbReference type="Proteomes" id="UP000264002"/>
    </source>
</evidence>
<dbReference type="RefSeq" id="WP_117331125.1">
    <property type="nucleotide sequence ID" value="NZ_QUWK01000012.1"/>
</dbReference>